<name>A0ABV3FK79_9NOCA</name>
<evidence type="ECO:0000256" key="1">
    <source>
        <dbReference type="SAM" id="MobiDB-lite"/>
    </source>
</evidence>
<feature type="compositionally biased region" description="Polar residues" evidence="1">
    <location>
        <begin position="79"/>
        <end position="97"/>
    </location>
</feature>
<organism evidence="2 3">
    <name type="scientific">Nocardia fusca</name>
    <dbReference type="NCBI Taxonomy" id="941183"/>
    <lineage>
        <taxon>Bacteria</taxon>
        <taxon>Bacillati</taxon>
        <taxon>Actinomycetota</taxon>
        <taxon>Actinomycetes</taxon>
        <taxon>Mycobacteriales</taxon>
        <taxon>Nocardiaceae</taxon>
        <taxon>Nocardia</taxon>
    </lineage>
</organism>
<comment type="caution">
    <text evidence="2">The sequence shown here is derived from an EMBL/GenBank/DDBJ whole genome shotgun (WGS) entry which is preliminary data.</text>
</comment>
<dbReference type="Proteomes" id="UP001551658">
    <property type="component" value="Unassembled WGS sequence"/>
</dbReference>
<keyword evidence="3" id="KW-1185">Reference proteome</keyword>
<evidence type="ECO:0000313" key="3">
    <source>
        <dbReference type="Proteomes" id="UP001551658"/>
    </source>
</evidence>
<dbReference type="RefSeq" id="WP_357988653.1">
    <property type="nucleotide sequence ID" value="NZ_JBFAIH010000055.1"/>
</dbReference>
<protein>
    <submittedName>
        <fullName evidence="2">Uncharacterized protein</fullName>
    </submittedName>
</protein>
<evidence type="ECO:0000313" key="2">
    <source>
        <dbReference type="EMBL" id="MEV0368119.1"/>
    </source>
</evidence>
<sequence length="107" mass="12307">MKENRIRTEPHDWRIDEREYRRQDNHPGRRFAYPDLDPRRTALVVIDMVPFHVAGNVYSRGVLPESPDPADIDVDDTPNRQTTPTGNVRMGTTSRRGSLNVEVKPLA</sequence>
<gene>
    <name evidence="2" type="ORF">AB0H72_36105</name>
</gene>
<accession>A0ABV3FK79</accession>
<proteinExistence type="predicted"/>
<dbReference type="EMBL" id="JBFAIH010000055">
    <property type="protein sequence ID" value="MEV0368119.1"/>
    <property type="molecule type" value="Genomic_DNA"/>
</dbReference>
<reference evidence="2 3" key="1">
    <citation type="submission" date="2024-06" db="EMBL/GenBank/DDBJ databases">
        <title>The Natural Products Discovery Center: Release of the First 8490 Sequenced Strains for Exploring Actinobacteria Biosynthetic Diversity.</title>
        <authorList>
            <person name="Kalkreuter E."/>
            <person name="Kautsar S.A."/>
            <person name="Yang D."/>
            <person name="Bader C.D."/>
            <person name="Teijaro C.N."/>
            <person name="Fluegel L."/>
            <person name="Davis C.M."/>
            <person name="Simpson J.R."/>
            <person name="Lauterbach L."/>
            <person name="Steele A.D."/>
            <person name="Gui C."/>
            <person name="Meng S."/>
            <person name="Li G."/>
            <person name="Viehrig K."/>
            <person name="Ye F."/>
            <person name="Su P."/>
            <person name="Kiefer A.F."/>
            <person name="Nichols A."/>
            <person name="Cepeda A.J."/>
            <person name="Yan W."/>
            <person name="Fan B."/>
            <person name="Jiang Y."/>
            <person name="Adhikari A."/>
            <person name="Zheng C.-J."/>
            <person name="Schuster L."/>
            <person name="Cowan T.M."/>
            <person name="Smanski M.J."/>
            <person name="Chevrette M.G."/>
            <person name="De Carvalho L.P.S."/>
            <person name="Shen B."/>
        </authorList>
    </citation>
    <scope>NUCLEOTIDE SEQUENCE [LARGE SCALE GENOMIC DNA]</scope>
    <source>
        <strain evidence="2 3">NPDC050671</strain>
    </source>
</reference>
<feature type="region of interest" description="Disordered" evidence="1">
    <location>
        <begin position="59"/>
        <end position="107"/>
    </location>
</feature>